<dbReference type="Proteomes" id="UP001156905">
    <property type="component" value="Unassembled WGS sequence"/>
</dbReference>
<name>A0ABQ6AYT7_9BRAD</name>
<organism evidence="2 3">
    <name type="scientific">Bradyrhizobium iriomotense</name>
    <dbReference type="NCBI Taxonomy" id="441950"/>
    <lineage>
        <taxon>Bacteria</taxon>
        <taxon>Pseudomonadati</taxon>
        <taxon>Pseudomonadota</taxon>
        <taxon>Alphaproteobacteria</taxon>
        <taxon>Hyphomicrobiales</taxon>
        <taxon>Nitrobacteraceae</taxon>
        <taxon>Bradyrhizobium</taxon>
    </lineage>
</organism>
<reference evidence="3" key="1">
    <citation type="journal article" date="2019" name="Int. J. Syst. Evol. Microbiol.">
        <title>The Global Catalogue of Microorganisms (GCM) 10K type strain sequencing project: providing services to taxonomists for standard genome sequencing and annotation.</title>
        <authorList>
            <consortium name="The Broad Institute Genomics Platform"/>
            <consortium name="The Broad Institute Genome Sequencing Center for Infectious Disease"/>
            <person name="Wu L."/>
            <person name="Ma J."/>
        </authorList>
    </citation>
    <scope>NUCLEOTIDE SEQUENCE [LARGE SCALE GENOMIC DNA]</scope>
    <source>
        <strain evidence="3">NBRC 102520</strain>
    </source>
</reference>
<comment type="caution">
    <text evidence="2">The sequence shown here is derived from an EMBL/GenBank/DDBJ whole genome shotgun (WGS) entry which is preliminary data.</text>
</comment>
<keyword evidence="3" id="KW-1185">Reference proteome</keyword>
<evidence type="ECO:0000313" key="2">
    <source>
        <dbReference type="EMBL" id="GLR87352.1"/>
    </source>
</evidence>
<evidence type="ECO:0000313" key="3">
    <source>
        <dbReference type="Proteomes" id="UP001156905"/>
    </source>
</evidence>
<dbReference type="EMBL" id="BSOW01000014">
    <property type="protein sequence ID" value="GLR87352.1"/>
    <property type="molecule type" value="Genomic_DNA"/>
</dbReference>
<gene>
    <name evidence="2" type="ORF">GCM10007857_40630</name>
</gene>
<feature type="region of interest" description="Disordered" evidence="1">
    <location>
        <begin position="1"/>
        <end position="55"/>
    </location>
</feature>
<feature type="compositionally biased region" description="Basic and acidic residues" evidence="1">
    <location>
        <begin position="18"/>
        <end position="29"/>
    </location>
</feature>
<sequence length="93" mass="10308">MRDVIEEDHPQADAAEEIEPKVALDRSQESCRFPVDHGSAPFSKDSLKDSLAADEPPNQSMLKSMQLRHLTRWLAAKVSGHRLRGKEALSGEG</sequence>
<accession>A0ABQ6AYT7</accession>
<feature type="compositionally biased region" description="Basic and acidic residues" evidence="1">
    <location>
        <begin position="1"/>
        <end position="11"/>
    </location>
</feature>
<protein>
    <submittedName>
        <fullName evidence="2">Uncharacterized protein</fullName>
    </submittedName>
</protein>
<evidence type="ECO:0000256" key="1">
    <source>
        <dbReference type="SAM" id="MobiDB-lite"/>
    </source>
</evidence>
<proteinExistence type="predicted"/>